<protein>
    <recommendedName>
        <fullName evidence="1">PPM-type phosphatase domain-containing protein</fullName>
    </recommendedName>
</protein>
<dbReference type="Pfam" id="PF07228">
    <property type="entry name" value="SpoIIE"/>
    <property type="match status" value="1"/>
</dbReference>
<dbReference type="InterPro" id="IPR036457">
    <property type="entry name" value="PPM-type-like_dom_sf"/>
</dbReference>
<dbReference type="Gene3D" id="3.60.40.10">
    <property type="entry name" value="PPM-type phosphatase domain"/>
    <property type="match status" value="1"/>
</dbReference>
<dbReference type="Proteomes" id="UP000279029">
    <property type="component" value="Chromosome"/>
</dbReference>
<sequence length="396" mass="44192">MTSRNDVFIDVAHYSLNKKGEELCGDKVEVFKSEDRTLIVLADGLGSGVKANILATLTSKIAITMLKKGADIEDVIDTIIHTLPVCKVREIAYATFSIIEIDKNLRCKIFESENPPFFFVRNGKIMETEKTIKAFHDKKVWISHLDLIQDDFVVVCSDGVIHAGVGNILNFGWEWENVATFLEREGNRNASQLSQRLIGACSDLYCQAPGDDTTVVTVKIRKPLQVMLFTGPPINPLVDEPFIAKFMKMEGKKVVCGGTAANIVSRVLNYPIKTSLNYVDKDVPPTAFIKDIDLVTEGVLTLQRTIQLIESWGKKPESVITSKSDGATRLFKLMIEESTHIDIWLGKAMNQAHQNADFPIELSMKVTVVKALVEVLRQVGKEVCLHYISEDAYENI</sequence>
<feature type="domain" description="PPM-type phosphatase" evidence="1">
    <location>
        <begin position="8"/>
        <end position="220"/>
    </location>
</feature>
<dbReference type="KEGG" id="cbar:PATL70BA_1242"/>
<dbReference type="SMART" id="SM00331">
    <property type="entry name" value="PP2C_SIG"/>
    <property type="match status" value="1"/>
</dbReference>
<dbReference type="PANTHER" id="PTHR35801">
    <property type="entry name" value="PHOSPHOSERINE PHOSPHATASE RSBX"/>
    <property type="match status" value="1"/>
</dbReference>
<name>A0A3P7RWS2_9FIRM</name>
<dbReference type="RefSeq" id="WP_125136506.1">
    <property type="nucleotide sequence ID" value="NZ_LR130778.1"/>
</dbReference>
<gene>
    <name evidence="2" type="ORF">PATL70BA_1242</name>
</gene>
<evidence type="ECO:0000313" key="2">
    <source>
        <dbReference type="EMBL" id="VDN47122.1"/>
    </source>
</evidence>
<evidence type="ECO:0000313" key="3">
    <source>
        <dbReference type="Proteomes" id="UP000279029"/>
    </source>
</evidence>
<reference evidence="2 3" key="1">
    <citation type="submission" date="2018-09" db="EMBL/GenBank/DDBJ databases">
        <authorList>
            <person name="Postec A."/>
        </authorList>
    </citation>
    <scope>NUCLEOTIDE SEQUENCE [LARGE SCALE GENOMIC DNA]</scope>
    <source>
        <strain evidence="2">70B-A</strain>
    </source>
</reference>
<proteinExistence type="predicted"/>
<accession>A0A3P7RWS2</accession>
<dbReference type="OrthoDB" id="1090916at2"/>
<keyword evidence="3" id="KW-1185">Reference proteome</keyword>
<evidence type="ECO:0000259" key="1">
    <source>
        <dbReference type="SMART" id="SM00331"/>
    </source>
</evidence>
<dbReference type="InterPro" id="IPR001932">
    <property type="entry name" value="PPM-type_phosphatase-like_dom"/>
</dbReference>
<dbReference type="EMBL" id="LR130778">
    <property type="protein sequence ID" value="VDN47122.1"/>
    <property type="molecule type" value="Genomic_DNA"/>
</dbReference>
<dbReference type="InterPro" id="IPR039248">
    <property type="entry name" value="Ptase_RsbX"/>
</dbReference>
<dbReference type="SUPFAM" id="SSF81606">
    <property type="entry name" value="PP2C-like"/>
    <property type="match status" value="1"/>
</dbReference>
<dbReference type="AlphaFoldDB" id="A0A3P7RWS2"/>
<organism evidence="2 3">
    <name type="scientific">Petrocella atlantisensis</name>
    <dbReference type="NCBI Taxonomy" id="2173034"/>
    <lineage>
        <taxon>Bacteria</taxon>
        <taxon>Bacillati</taxon>
        <taxon>Bacillota</taxon>
        <taxon>Clostridia</taxon>
        <taxon>Lachnospirales</taxon>
        <taxon>Vallitaleaceae</taxon>
        <taxon>Petrocella</taxon>
    </lineage>
</organism>
<dbReference type="PANTHER" id="PTHR35801:SF1">
    <property type="entry name" value="PHOSPHOSERINE PHOSPHATASE RSBX"/>
    <property type="match status" value="1"/>
</dbReference>